<protein>
    <submittedName>
        <fullName evidence="7">Putative RING/U-box superfamily protein</fullName>
    </submittedName>
</protein>
<evidence type="ECO:0000313" key="7">
    <source>
        <dbReference type="EMBL" id="KAF5730035.1"/>
    </source>
</evidence>
<dbReference type="GO" id="GO:0016925">
    <property type="term" value="P:protein sumoylation"/>
    <property type="evidence" value="ECO:0007669"/>
    <property type="project" value="UniProtKB-ARBA"/>
</dbReference>
<name>A0A7J7C7W3_TRIWF</name>
<keyword evidence="2 4" id="KW-0863">Zinc-finger</keyword>
<feature type="compositionally biased region" description="Polar residues" evidence="5">
    <location>
        <begin position="864"/>
        <end position="878"/>
    </location>
</feature>
<dbReference type="GO" id="GO:0000785">
    <property type="term" value="C:chromatin"/>
    <property type="evidence" value="ECO:0007669"/>
    <property type="project" value="TreeGrafter"/>
</dbReference>
<keyword evidence="1" id="KW-0479">Metal-binding</keyword>
<organism evidence="7 8">
    <name type="scientific">Tripterygium wilfordii</name>
    <name type="common">Thunder God vine</name>
    <dbReference type="NCBI Taxonomy" id="458696"/>
    <lineage>
        <taxon>Eukaryota</taxon>
        <taxon>Viridiplantae</taxon>
        <taxon>Streptophyta</taxon>
        <taxon>Embryophyta</taxon>
        <taxon>Tracheophyta</taxon>
        <taxon>Spermatophyta</taxon>
        <taxon>Magnoliopsida</taxon>
        <taxon>eudicotyledons</taxon>
        <taxon>Gunneridae</taxon>
        <taxon>Pentapetalae</taxon>
        <taxon>rosids</taxon>
        <taxon>fabids</taxon>
        <taxon>Celastrales</taxon>
        <taxon>Celastraceae</taxon>
        <taxon>Tripterygium</taxon>
    </lineage>
</organism>
<dbReference type="CDD" id="cd16650">
    <property type="entry name" value="SP-RING_PIAS-like"/>
    <property type="match status" value="1"/>
</dbReference>
<keyword evidence="8" id="KW-1185">Reference proteome</keyword>
<dbReference type="PROSITE" id="PS51044">
    <property type="entry name" value="ZF_SP_RING"/>
    <property type="match status" value="1"/>
</dbReference>
<evidence type="ECO:0000256" key="3">
    <source>
        <dbReference type="ARBA" id="ARBA00022833"/>
    </source>
</evidence>
<accession>A0A7J7C7W3</accession>
<evidence type="ECO:0000256" key="1">
    <source>
        <dbReference type="ARBA" id="ARBA00022723"/>
    </source>
</evidence>
<dbReference type="PANTHER" id="PTHR10782">
    <property type="entry name" value="ZINC FINGER MIZ DOMAIN-CONTAINING PROTEIN"/>
    <property type="match status" value="1"/>
</dbReference>
<feature type="domain" description="SP-RING-type" evidence="6">
    <location>
        <begin position="280"/>
        <end position="361"/>
    </location>
</feature>
<dbReference type="GO" id="GO:0061665">
    <property type="term" value="F:SUMO ligase activity"/>
    <property type="evidence" value="ECO:0007669"/>
    <property type="project" value="TreeGrafter"/>
</dbReference>
<dbReference type="FunCoup" id="A0A7J7C7W3">
    <property type="interactions" value="888"/>
</dbReference>
<dbReference type="InterPro" id="IPR013083">
    <property type="entry name" value="Znf_RING/FYVE/PHD"/>
</dbReference>
<dbReference type="GO" id="GO:0008270">
    <property type="term" value="F:zinc ion binding"/>
    <property type="evidence" value="ECO:0007669"/>
    <property type="project" value="UniProtKB-KW"/>
</dbReference>
<comment type="caution">
    <text evidence="7">The sequence shown here is derived from an EMBL/GenBank/DDBJ whole genome shotgun (WGS) entry which is preliminary data.</text>
</comment>
<dbReference type="InterPro" id="IPR004181">
    <property type="entry name" value="Znf_MIZ"/>
</dbReference>
<evidence type="ECO:0000256" key="2">
    <source>
        <dbReference type="ARBA" id="ARBA00022771"/>
    </source>
</evidence>
<dbReference type="AlphaFoldDB" id="A0A7J7C7W3"/>
<gene>
    <name evidence="7" type="ORF">HS088_TW20G00405</name>
</gene>
<dbReference type="Pfam" id="PF02891">
    <property type="entry name" value="zf-MIZ"/>
    <property type="match status" value="1"/>
</dbReference>
<dbReference type="InParanoid" id="A0A7J7C7W3"/>
<evidence type="ECO:0000256" key="5">
    <source>
        <dbReference type="SAM" id="MobiDB-lite"/>
    </source>
</evidence>
<evidence type="ECO:0000259" key="6">
    <source>
        <dbReference type="PROSITE" id="PS51044"/>
    </source>
</evidence>
<dbReference type="PANTHER" id="PTHR10782:SF4">
    <property type="entry name" value="TONALLI, ISOFORM E"/>
    <property type="match status" value="1"/>
</dbReference>
<dbReference type="Proteomes" id="UP000593562">
    <property type="component" value="Unassembled WGS sequence"/>
</dbReference>
<sequence length="878" mass="95696">MSSSMMNSFRVAAVTDRLLSHLQSGRESNAKEIFNLCLSLARGIDFALANNEIPDKAEELPRLLKQICQRKHDLFLQAAVMVLMISVKNACKIGWFLEMESQELLTLANEIGSHFCSTGDVQIGPSDFPSTMSMIMGRFYPLMKMGQILASLEVKPGYGAYVVDFHISKTIRHSPQEKIRLLVVQTDYTETSACIISPQQVNFLLNGKGVERRSGALVDHGPQIPTNVTGMLKYGTNLLQAVGQFNGHCIIVIAFMGFSSLPQAPLLEDYVSSGAPTIDLENDIIEGPSRISLKCPISFGRIAIPVKGCRCKHLQCFDFSNYVDINSRRPSWRCPHCNQHVCYTELRIDQNMAKVLREVREDVTEIIISADGSWKAVLERDDNEDVAHDTELHHSNKKTECQESTRDSTPGCIILDLTNEDDKMDAAGSYENEDRKTVQADLQNPSAVANFMTQSDSDLNNINVSSQNTAQIEDDFWSDLFLSSASVASHVRSDAQIRNSTSESTAADFPMPPVLTDAISPACNRGAEEHGNIILTTSAMQSQFSGPTNLQNEYGRSASAPRNITRTPVAVQALPALSQTQAPEQRARSIYTTPSLASQTSLPVARSVNNYSMGSDVASSSVQHHTAAQNLSLQDRQSVQQATGIQASTPFPGAYKYLTDFQNPHLQQALNLRMPQGRNQSPSLVQSSFPQTQTQQGAIQVRVGQSGGAGYSQPVRFASAIPQAAQMATQSPSVPAQIQMVRPVSSYPMNPDEARASIVDQRGSLGGRMHPVSRADDLVDLPSEQNWRPVSRMRGSLSGRAYSAALSQFMNLPPQPAQVSQASTNLTSPTSSVPPHLQAFFANRSVPPHLQSQNIPRAGAAGTSGLSNVLPGNSMGMN</sequence>
<evidence type="ECO:0000313" key="8">
    <source>
        <dbReference type="Proteomes" id="UP000593562"/>
    </source>
</evidence>
<proteinExistence type="predicted"/>
<dbReference type="Gene3D" id="3.30.40.10">
    <property type="entry name" value="Zinc/RING finger domain, C3HC4 (zinc finger)"/>
    <property type="match status" value="1"/>
</dbReference>
<dbReference type="OrthoDB" id="10263264at2759"/>
<dbReference type="EMBL" id="JAAARO010000020">
    <property type="protein sequence ID" value="KAF5730035.1"/>
    <property type="molecule type" value="Genomic_DNA"/>
</dbReference>
<reference evidence="7 8" key="1">
    <citation type="journal article" date="2020" name="Nat. Commun.">
        <title>Genome of Tripterygium wilfordii and identification of cytochrome P450 involved in triptolide biosynthesis.</title>
        <authorList>
            <person name="Tu L."/>
            <person name="Su P."/>
            <person name="Zhang Z."/>
            <person name="Gao L."/>
            <person name="Wang J."/>
            <person name="Hu T."/>
            <person name="Zhou J."/>
            <person name="Zhang Y."/>
            <person name="Zhao Y."/>
            <person name="Liu Y."/>
            <person name="Song Y."/>
            <person name="Tong Y."/>
            <person name="Lu Y."/>
            <person name="Yang J."/>
            <person name="Xu C."/>
            <person name="Jia M."/>
            <person name="Peters R.J."/>
            <person name="Huang L."/>
            <person name="Gao W."/>
        </authorList>
    </citation>
    <scope>NUCLEOTIDE SEQUENCE [LARGE SCALE GENOMIC DNA]</scope>
    <source>
        <strain evidence="8">cv. XIE 37</strain>
        <tissue evidence="7">Leaf</tissue>
    </source>
</reference>
<keyword evidence="3" id="KW-0862">Zinc</keyword>
<evidence type="ECO:0000256" key="4">
    <source>
        <dbReference type="PROSITE-ProRule" id="PRU00452"/>
    </source>
</evidence>
<feature type="region of interest" description="Disordered" evidence="5">
    <location>
        <begin position="856"/>
        <end position="878"/>
    </location>
</feature>
<feature type="region of interest" description="Disordered" evidence="5">
    <location>
        <begin position="386"/>
        <end position="405"/>
    </location>
</feature>